<dbReference type="PANTHER" id="PTHR43798:SF33">
    <property type="entry name" value="HYDROLASE, PUTATIVE (AFU_ORTHOLOGUE AFUA_2G14860)-RELATED"/>
    <property type="match status" value="1"/>
</dbReference>
<accession>B0C386</accession>
<dbReference type="OrthoDB" id="53505at2"/>
<feature type="domain" description="AB hydrolase-1" evidence="3">
    <location>
        <begin position="30"/>
        <end position="266"/>
    </location>
</feature>
<protein>
    <submittedName>
        <fullName evidence="4">Proline iminopeptidase</fullName>
    </submittedName>
</protein>
<evidence type="ECO:0000313" key="5">
    <source>
        <dbReference type="Proteomes" id="UP000000268"/>
    </source>
</evidence>
<name>B0C386_ACAM1</name>
<keyword evidence="5" id="KW-1185">Reference proteome</keyword>
<dbReference type="ESTHER" id="acam1-b0c386">
    <property type="family name" value="Proline_iminopeptidase"/>
</dbReference>
<evidence type="ECO:0000256" key="2">
    <source>
        <dbReference type="ARBA" id="ARBA00022801"/>
    </source>
</evidence>
<proteinExistence type="inferred from homology"/>
<dbReference type="PRINTS" id="PR00111">
    <property type="entry name" value="ABHYDROLASE"/>
</dbReference>
<gene>
    <name evidence="4" type="ordered locus">AM1_3595</name>
</gene>
<dbReference type="GO" id="GO:0004177">
    <property type="term" value="F:aminopeptidase activity"/>
    <property type="evidence" value="ECO:0007669"/>
    <property type="project" value="UniProtKB-EC"/>
</dbReference>
<evidence type="ECO:0000256" key="1">
    <source>
        <dbReference type="ARBA" id="ARBA00010088"/>
    </source>
</evidence>
<evidence type="ECO:0000313" key="4">
    <source>
        <dbReference type="EMBL" id="ABW28585.1"/>
    </source>
</evidence>
<organism evidence="4 5">
    <name type="scientific">Acaryochloris marina (strain MBIC 11017)</name>
    <dbReference type="NCBI Taxonomy" id="329726"/>
    <lineage>
        <taxon>Bacteria</taxon>
        <taxon>Bacillati</taxon>
        <taxon>Cyanobacteriota</taxon>
        <taxon>Cyanophyceae</taxon>
        <taxon>Acaryochloridales</taxon>
        <taxon>Acaryochloridaceae</taxon>
        <taxon>Acaryochloris</taxon>
    </lineage>
</organism>
<dbReference type="RefSeq" id="WP_012163978.1">
    <property type="nucleotide sequence ID" value="NC_009925.1"/>
</dbReference>
<dbReference type="KEGG" id="amr:AM1_3595"/>
<dbReference type="PRINTS" id="PR00793">
    <property type="entry name" value="PROAMNOPTASE"/>
</dbReference>
<dbReference type="InterPro" id="IPR002410">
    <property type="entry name" value="Peptidase_S33"/>
</dbReference>
<comment type="similarity">
    <text evidence="1">Belongs to the peptidase S33 family.</text>
</comment>
<dbReference type="EMBL" id="CP000828">
    <property type="protein sequence ID" value="ABW28585.1"/>
    <property type="molecule type" value="Genomic_DNA"/>
</dbReference>
<dbReference type="HOGENOM" id="CLU_020336_50_0_3"/>
<dbReference type="SUPFAM" id="SSF53474">
    <property type="entry name" value="alpha/beta-Hydrolases"/>
    <property type="match status" value="1"/>
</dbReference>
<dbReference type="GO" id="GO:0016020">
    <property type="term" value="C:membrane"/>
    <property type="evidence" value="ECO:0007669"/>
    <property type="project" value="TreeGrafter"/>
</dbReference>
<dbReference type="InterPro" id="IPR029058">
    <property type="entry name" value="AB_hydrolase_fold"/>
</dbReference>
<dbReference type="InterPro" id="IPR050266">
    <property type="entry name" value="AB_hydrolase_sf"/>
</dbReference>
<dbReference type="InterPro" id="IPR000073">
    <property type="entry name" value="AB_hydrolase_1"/>
</dbReference>
<dbReference type="Gene3D" id="3.40.50.1820">
    <property type="entry name" value="alpha/beta hydrolase"/>
    <property type="match status" value="1"/>
</dbReference>
<dbReference type="PANTHER" id="PTHR43798">
    <property type="entry name" value="MONOACYLGLYCEROL LIPASE"/>
    <property type="match status" value="1"/>
</dbReference>
<dbReference type="GO" id="GO:0006508">
    <property type="term" value="P:proteolysis"/>
    <property type="evidence" value="ECO:0007669"/>
    <property type="project" value="InterPro"/>
</dbReference>
<dbReference type="Proteomes" id="UP000000268">
    <property type="component" value="Chromosome"/>
</dbReference>
<dbReference type="Pfam" id="PF00561">
    <property type="entry name" value="Abhydrolase_1"/>
    <property type="match status" value="1"/>
</dbReference>
<dbReference type="eggNOG" id="COG2021">
    <property type="taxonomic scope" value="Bacteria"/>
</dbReference>
<sequence length="285" mass="31687">MRARIRDTELYFDVEGSELAIATSHIQQKPVFFVIHGGPGVDHTTCRPVLSPLSEIAQLVYFDHRGHGRSARGNPETYTLDNNVEDLEALRQHLGLERIGLLGFSYGGMVALAYASRYPRHVSQLIPVVTAADSRFLALAQAKLAKDGTPEQQAIAQLLWDGKFESEQQLQDYFQLLGPLYSLTFDLDKSMEAWRRVIFNPEAINQAFGGFLRTYDIRADLPQICAPTLVIGAEQDWICPPQFSEEIAQAIPKAKLGIIPNSGHSVRADAPEKLLELISNFVKGV</sequence>
<dbReference type="AlphaFoldDB" id="B0C386"/>
<keyword evidence="2" id="KW-0378">Hydrolase</keyword>
<evidence type="ECO:0000259" key="3">
    <source>
        <dbReference type="Pfam" id="PF00561"/>
    </source>
</evidence>
<dbReference type="STRING" id="329726.AM1_3595"/>
<reference evidence="4 5" key="1">
    <citation type="journal article" date="2008" name="Proc. Natl. Acad. Sci. U.S.A.">
        <title>Niche adaptation and genome expansion in the chlorophyll d-producing cyanobacterium Acaryochloris marina.</title>
        <authorList>
            <person name="Swingley W.D."/>
            <person name="Chen M."/>
            <person name="Cheung P.C."/>
            <person name="Conrad A.L."/>
            <person name="Dejesa L.C."/>
            <person name="Hao J."/>
            <person name="Honchak B.M."/>
            <person name="Karbach L.E."/>
            <person name="Kurdoglu A."/>
            <person name="Lahiri S."/>
            <person name="Mastrian S.D."/>
            <person name="Miyashita H."/>
            <person name="Page L."/>
            <person name="Ramakrishna P."/>
            <person name="Satoh S."/>
            <person name="Sattley W.M."/>
            <person name="Shimada Y."/>
            <person name="Taylor H.L."/>
            <person name="Tomo T."/>
            <person name="Tsuchiya T."/>
            <person name="Wang Z.T."/>
            <person name="Raymond J."/>
            <person name="Mimuro M."/>
            <person name="Blankenship R.E."/>
            <person name="Touchman J.W."/>
        </authorList>
    </citation>
    <scope>NUCLEOTIDE SEQUENCE [LARGE SCALE GENOMIC DNA]</scope>
    <source>
        <strain evidence="5">MBIC 11017</strain>
    </source>
</reference>